<dbReference type="RefSeq" id="WP_167472145.1">
    <property type="nucleotide sequence ID" value="NZ_CP046172.1"/>
</dbReference>
<gene>
    <name evidence="2" type="ORF">F5544_05335</name>
</gene>
<dbReference type="GO" id="GO:0003677">
    <property type="term" value="F:DNA binding"/>
    <property type="evidence" value="ECO:0007669"/>
    <property type="project" value="UniProtKB-KW"/>
</dbReference>
<dbReference type="AlphaFoldDB" id="A0A6G9Y6Z7"/>
<evidence type="ECO:0000313" key="3">
    <source>
        <dbReference type="Proteomes" id="UP000503540"/>
    </source>
</evidence>
<dbReference type="KEGG" id="nah:F5544_05335"/>
<dbReference type="EMBL" id="CP046172">
    <property type="protein sequence ID" value="QIS08979.1"/>
    <property type="molecule type" value="Genomic_DNA"/>
</dbReference>
<proteinExistence type="predicted"/>
<name>A0A6G9Y6Z7_9NOCA</name>
<organism evidence="2 3">
    <name type="scientific">Nocardia arthritidis</name>
    <dbReference type="NCBI Taxonomy" id="228602"/>
    <lineage>
        <taxon>Bacteria</taxon>
        <taxon>Bacillati</taxon>
        <taxon>Actinomycetota</taxon>
        <taxon>Actinomycetes</taxon>
        <taxon>Mycobacteriales</taxon>
        <taxon>Nocardiaceae</taxon>
        <taxon>Nocardia</taxon>
    </lineage>
</organism>
<evidence type="ECO:0000313" key="2">
    <source>
        <dbReference type="EMBL" id="QIS08979.1"/>
    </source>
</evidence>
<dbReference type="Proteomes" id="UP000503540">
    <property type="component" value="Chromosome"/>
</dbReference>
<reference evidence="2 3" key="1">
    <citation type="journal article" date="2019" name="ACS Chem. Biol.">
        <title>Identification and Mobilization of a Cryptic Antibiotic Biosynthesis Gene Locus from a Human-Pathogenic Nocardia Isolate.</title>
        <authorList>
            <person name="Herisse M."/>
            <person name="Ishida K."/>
            <person name="Porter J.L."/>
            <person name="Howden B."/>
            <person name="Hertweck C."/>
            <person name="Stinear T.P."/>
            <person name="Pidot S.J."/>
        </authorList>
    </citation>
    <scope>NUCLEOTIDE SEQUENCE [LARGE SCALE GENOMIC DNA]</scope>
    <source>
        <strain evidence="2 3">AUSMDU00012717</strain>
    </source>
</reference>
<keyword evidence="2" id="KW-0238">DNA-binding</keyword>
<protein>
    <submittedName>
        <fullName evidence="2">YbaB/EbfC family DNA-binding protein</fullName>
    </submittedName>
</protein>
<evidence type="ECO:0000256" key="1">
    <source>
        <dbReference type="SAM" id="MobiDB-lite"/>
    </source>
</evidence>
<dbReference type="Gene3D" id="3.30.1310.10">
    <property type="entry name" value="Nucleoid-associated protein YbaB-like domain"/>
    <property type="match status" value="1"/>
</dbReference>
<keyword evidence="3" id="KW-1185">Reference proteome</keyword>
<feature type="region of interest" description="Disordered" evidence="1">
    <location>
        <begin position="110"/>
        <end position="159"/>
    </location>
</feature>
<dbReference type="InterPro" id="IPR036894">
    <property type="entry name" value="YbaB-like_sf"/>
</dbReference>
<sequence>MTNEYPKSEMAAVIEDFEAEMVEIARIGAERARIIGRASVRGRRIGVAVNADGTIIEIEFASGIEDLSYGEIAKGVTEAAQRAQEDAARQAGELMAPLLARRSRLPKLSDLVDGMPDLTNRIPRPPLASTAPPGAPEREESTTAGDFPQTDRGVTETGW</sequence>
<accession>A0A6G9Y6Z7</accession>